<organism evidence="1 2">
    <name type="scientific">Imtechella halotolerans K1</name>
    <dbReference type="NCBI Taxonomy" id="946077"/>
    <lineage>
        <taxon>Bacteria</taxon>
        <taxon>Pseudomonadati</taxon>
        <taxon>Bacteroidota</taxon>
        <taxon>Flavobacteriia</taxon>
        <taxon>Flavobacteriales</taxon>
        <taxon>Flavobacteriaceae</taxon>
        <taxon>Imtechella</taxon>
    </lineage>
</organism>
<dbReference type="EMBL" id="AJJU01000023">
    <property type="protein sequence ID" value="EID73029.1"/>
    <property type="molecule type" value="Genomic_DNA"/>
</dbReference>
<name>I0W9G3_9FLAO</name>
<dbReference type="InterPro" id="IPR019587">
    <property type="entry name" value="Polyketide_cyclase/dehydratase"/>
</dbReference>
<dbReference type="Gene3D" id="3.30.530.20">
    <property type="match status" value="1"/>
</dbReference>
<protein>
    <recommendedName>
        <fullName evidence="3">Polyketide cyclase/dehydrase</fullName>
    </recommendedName>
</protein>
<dbReference type="Proteomes" id="UP000005938">
    <property type="component" value="Unassembled WGS sequence"/>
</dbReference>
<dbReference type="AlphaFoldDB" id="I0W9G3"/>
<keyword evidence="2" id="KW-1185">Reference proteome</keyword>
<dbReference type="PATRIC" id="fig|946077.3.peg.2179"/>
<dbReference type="OrthoDB" id="9807923at2"/>
<dbReference type="eggNOG" id="COG1670">
    <property type="taxonomic scope" value="Bacteria"/>
</dbReference>
<sequence>MMVALILIGLLVLVVIILGLVAPQNYHVSRSVMIEKPRSKVFPYVQFLQKQDEWSPWARRDSEMFKEIRGEDGTVGAVSYWKGNKKVGEGEHELTNIVANELVQSHLRFIRPWASESDAYLRLEEAGGQTRVTWGFSGVNPFPFNIMMLFMNMDKMIGKDFEEGLSNLKKLIEEQAYI</sequence>
<dbReference type="SUPFAM" id="SSF55961">
    <property type="entry name" value="Bet v1-like"/>
    <property type="match status" value="1"/>
</dbReference>
<evidence type="ECO:0000313" key="2">
    <source>
        <dbReference type="Proteomes" id="UP000005938"/>
    </source>
</evidence>
<gene>
    <name evidence="1" type="ORF">W5A_10799</name>
</gene>
<comment type="caution">
    <text evidence="1">The sequence shown here is derived from an EMBL/GenBank/DDBJ whole genome shotgun (WGS) entry which is preliminary data.</text>
</comment>
<reference evidence="1 2" key="1">
    <citation type="journal article" date="2012" name="J. Bacteriol.">
        <title>Genome Sequence of the Halotolerant Bacterium Imtechella halotolerans K1T.</title>
        <authorList>
            <person name="Kumar S."/>
            <person name="Vikram S."/>
            <person name="Subramanian S."/>
            <person name="Raghava G.P."/>
            <person name="Pinnaka A.K."/>
        </authorList>
    </citation>
    <scope>NUCLEOTIDE SEQUENCE [LARGE SCALE GENOMIC DNA]</scope>
    <source>
        <strain evidence="1 2">K1</strain>
    </source>
</reference>
<dbReference type="RefSeq" id="WP_008240441.1">
    <property type="nucleotide sequence ID" value="NZ_AJJU01000023.1"/>
</dbReference>
<evidence type="ECO:0000313" key="1">
    <source>
        <dbReference type="EMBL" id="EID73029.1"/>
    </source>
</evidence>
<dbReference type="Pfam" id="PF10604">
    <property type="entry name" value="Polyketide_cyc2"/>
    <property type="match status" value="1"/>
</dbReference>
<dbReference type="CDD" id="cd07818">
    <property type="entry name" value="SRPBCC_1"/>
    <property type="match status" value="1"/>
</dbReference>
<accession>I0W9G3</accession>
<proteinExistence type="predicted"/>
<dbReference type="STRING" id="946077.W5A_10799"/>
<dbReference type="InterPro" id="IPR023393">
    <property type="entry name" value="START-like_dom_sf"/>
</dbReference>
<evidence type="ECO:0008006" key="3">
    <source>
        <dbReference type="Google" id="ProtNLM"/>
    </source>
</evidence>